<sequence length="198" mass="23170">MFMILLQTPMNVFESYCGKAKVTGEVKVETEKGQVLYTSKHTFTDLLTGRIILKGGYYYFVDDNELAFMEKEEQEFERQRQMKIEEEIERLEAERLIQEAKLKAFKEAYSLPFEYTTKIKIVLSGLSINSNGCGSKKNTVFHVFVKNDFNDGRFKRTAESFLCSPNDNGKWTTLDDYEHNDQLITCKKCLSIMERWKK</sequence>
<reference evidence="2 3" key="1">
    <citation type="journal article" date="2008" name="J. Bacteriol.">
        <title>Complete genome sequence of the mosquitocidal bacterium Bacillus sphaericus C3-41 and comparison with those of closely related Bacillus species.</title>
        <authorList>
            <person name="Hu X."/>
            <person name="Fan W."/>
            <person name="Han B."/>
            <person name="Liu H."/>
            <person name="Zheng D."/>
            <person name="Li Q."/>
            <person name="Dong W."/>
            <person name="Yan J."/>
            <person name="Gao M."/>
            <person name="Berry C."/>
            <person name="Yuan Z."/>
        </authorList>
    </citation>
    <scope>NUCLEOTIDE SEQUENCE [LARGE SCALE GENOMIC DNA]</scope>
    <source>
        <strain evidence="2 3">C3-41</strain>
        <plasmid evidence="2 3">pBsph</plasmid>
    </source>
</reference>
<dbReference type="Proteomes" id="UP000002164">
    <property type="component" value="Plasmid pBsph"/>
</dbReference>
<accession>B1I099</accession>
<dbReference type="HOGENOM" id="CLU_1376702_0_0_9"/>
<organism evidence="2 3">
    <name type="scientific">Lysinibacillus sphaericus (strain C3-41)</name>
    <dbReference type="NCBI Taxonomy" id="444177"/>
    <lineage>
        <taxon>Bacteria</taxon>
        <taxon>Bacillati</taxon>
        <taxon>Bacillota</taxon>
        <taxon>Bacilli</taxon>
        <taxon>Bacillales</taxon>
        <taxon>Bacillaceae</taxon>
        <taxon>Lysinibacillus</taxon>
    </lineage>
</organism>
<name>B1I099_LYSSC</name>
<evidence type="ECO:0000256" key="1">
    <source>
        <dbReference type="SAM" id="Coils"/>
    </source>
</evidence>
<dbReference type="EnsemblBacteria" id="ACA42258">
    <property type="protein sequence ID" value="ACA42258"/>
    <property type="gene ID" value="Bsph_p028"/>
</dbReference>
<dbReference type="KEGG" id="lsp:Bsph_p028"/>
<geneLocation type="plasmid" evidence="2 3">
    <name>pBsph</name>
</geneLocation>
<proteinExistence type="predicted"/>
<dbReference type="AlphaFoldDB" id="B1I099"/>
<feature type="coiled-coil region" evidence="1">
    <location>
        <begin position="66"/>
        <end position="108"/>
    </location>
</feature>
<gene>
    <name evidence="2" type="ordered locus">Bsph_p028</name>
</gene>
<keyword evidence="2" id="KW-0614">Plasmid</keyword>
<evidence type="ECO:0000313" key="2">
    <source>
        <dbReference type="EMBL" id="ACA42258.1"/>
    </source>
</evidence>
<protein>
    <submittedName>
        <fullName evidence="2">Uncharacterized protein</fullName>
    </submittedName>
</protein>
<dbReference type="EMBL" id="CP000818">
    <property type="protein sequence ID" value="ACA42258.1"/>
    <property type="molecule type" value="Genomic_DNA"/>
</dbReference>
<keyword evidence="1" id="KW-0175">Coiled coil</keyword>
<evidence type="ECO:0000313" key="3">
    <source>
        <dbReference type="Proteomes" id="UP000002164"/>
    </source>
</evidence>